<evidence type="ECO:0000259" key="9">
    <source>
        <dbReference type="Pfam" id="PF13720"/>
    </source>
</evidence>
<evidence type="ECO:0000256" key="2">
    <source>
        <dbReference type="ARBA" id="ARBA00022516"/>
    </source>
</evidence>
<dbReference type="GO" id="GO:0009245">
    <property type="term" value="P:lipid A biosynthetic process"/>
    <property type="evidence" value="ECO:0007669"/>
    <property type="project" value="UniProtKB-UniRule"/>
</dbReference>
<evidence type="ECO:0000256" key="5">
    <source>
        <dbReference type="ARBA" id="ARBA00022737"/>
    </source>
</evidence>
<dbReference type="GO" id="GO:0008780">
    <property type="term" value="F:acyl-[acyl-carrier-protein]-UDP-N-acetylglucosamine O-acyltransferase activity"/>
    <property type="evidence" value="ECO:0007669"/>
    <property type="project" value="UniProtKB-UniRule"/>
</dbReference>
<dbReference type="KEGG" id="pmaw:MACH26_31030"/>
<comment type="subcellular location">
    <subcellularLocation>
        <location evidence="8">Cytoplasm</location>
    </subcellularLocation>
</comment>
<comment type="catalytic activity">
    <reaction evidence="8">
        <text>a (3R)-hydroxyacyl-[ACP] + UDP-N-acetyl-alpha-D-glucosamine = a UDP-3-O-[(3R)-3-hydroxyacyl]-N-acetyl-alpha-D-glucosamine + holo-[ACP]</text>
        <dbReference type="Rhea" id="RHEA:67812"/>
        <dbReference type="Rhea" id="RHEA-COMP:9685"/>
        <dbReference type="Rhea" id="RHEA-COMP:9945"/>
        <dbReference type="ChEBI" id="CHEBI:57705"/>
        <dbReference type="ChEBI" id="CHEBI:64479"/>
        <dbReference type="ChEBI" id="CHEBI:78827"/>
        <dbReference type="ChEBI" id="CHEBI:173225"/>
        <dbReference type="EC" id="2.3.1.129"/>
    </reaction>
</comment>
<dbReference type="PANTHER" id="PTHR43480">
    <property type="entry name" value="ACYL-[ACYL-CARRIER-PROTEIN]--UDP-N-ACETYLGLUCOSAMINE O-ACYLTRANSFERASE"/>
    <property type="match status" value="1"/>
</dbReference>
<dbReference type="Pfam" id="PF00132">
    <property type="entry name" value="Hexapep"/>
    <property type="match status" value="2"/>
</dbReference>
<evidence type="ECO:0000256" key="4">
    <source>
        <dbReference type="ARBA" id="ARBA00022679"/>
    </source>
</evidence>
<dbReference type="Pfam" id="PF13720">
    <property type="entry name" value="Acetyltransf_11"/>
    <property type="match status" value="1"/>
</dbReference>
<dbReference type="PROSITE" id="PS00101">
    <property type="entry name" value="HEXAPEP_TRANSFERASES"/>
    <property type="match status" value="1"/>
</dbReference>
<organism evidence="10 11">
    <name type="scientific">Planctobacterium marinum</name>
    <dbReference type="NCBI Taxonomy" id="1631968"/>
    <lineage>
        <taxon>Bacteria</taxon>
        <taxon>Pseudomonadati</taxon>
        <taxon>Pseudomonadota</taxon>
        <taxon>Gammaproteobacteria</taxon>
        <taxon>Alteromonadales</taxon>
        <taxon>Alteromonadaceae</taxon>
        <taxon>Planctobacterium</taxon>
    </lineage>
</organism>
<accession>A0AA48HQ26</accession>
<sequence>MIHPTAVIDPAASVGNNVSIGAFTVIGPDVVIGDDCVIHSHVVIKGPSRIGKGNHIFQFASIGEDCQDKKYAGEPTELIVGDNNVFRECVTVHRGTIQDEGKTIIGSGNLFMAYAHVAHDVRIGDQCIFANNCTLAGHVKVADFAILGGMAALHQFCQIGAHAFVGGGAIILRDLPPFVMLGNDGKPHGINSEGLKRRGFGPETVRAIKQAYRIIYRQGNKVTEAIELLAELAGEHAEVQLMVDFLLTSERGLIR</sequence>
<dbReference type="InterPro" id="IPR037157">
    <property type="entry name" value="Acetyltransf_C_sf"/>
</dbReference>
<name>A0AA48HQ26_9ALTE</name>
<keyword evidence="7 8" id="KW-0012">Acyltransferase</keyword>
<dbReference type="PANTHER" id="PTHR43480:SF1">
    <property type="entry name" value="ACYL-[ACYL-CARRIER-PROTEIN]--UDP-N-ACETYLGLUCOSAMINE O-ACYLTRANSFERASE, MITOCHONDRIAL-RELATED"/>
    <property type="match status" value="1"/>
</dbReference>
<evidence type="ECO:0000313" key="11">
    <source>
        <dbReference type="Proteomes" id="UP001333710"/>
    </source>
</evidence>
<dbReference type="GO" id="GO:0016020">
    <property type="term" value="C:membrane"/>
    <property type="evidence" value="ECO:0007669"/>
    <property type="project" value="GOC"/>
</dbReference>
<evidence type="ECO:0000256" key="1">
    <source>
        <dbReference type="ARBA" id="ARBA00022490"/>
    </source>
</evidence>
<dbReference type="EC" id="2.3.1.129" evidence="8"/>
<comment type="pathway">
    <text evidence="8">Glycolipid biosynthesis; lipid IV(A) biosynthesis; lipid IV(A) from (3R)-3-hydroxytetradecanoyl-[acyl-carrier-protein] and UDP-N-acetyl-alpha-D-glucosamine: step 1/6.</text>
</comment>
<dbReference type="CDD" id="cd03351">
    <property type="entry name" value="LbH_UDP-GlcNAc_AT"/>
    <property type="match status" value="1"/>
</dbReference>
<comment type="function">
    <text evidence="8">Involved in the biosynthesis of lipid A, a phosphorylated glycolipid that anchors the lipopolysaccharide to the outer membrane of the cell.</text>
</comment>
<dbReference type="PIRSF" id="PIRSF000456">
    <property type="entry name" value="UDP-GlcNAc_acltr"/>
    <property type="match status" value="1"/>
</dbReference>
<dbReference type="Proteomes" id="UP001333710">
    <property type="component" value="Chromosome"/>
</dbReference>
<dbReference type="Gene3D" id="1.20.1180.10">
    <property type="entry name" value="Udp N-acetylglucosamine O-acyltransferase, C-terminal domain"/>
    <property type="match status" value="1"/>
</dbReference>
<dbReference type="GO" id="GO:0005737">
    <property type="term" value="C:cytoplasm"/>
    <property type="evidence" value="ECO:0007669"/>
    <property type="project" value="UniProtKB-SubCell"/>
</dbReference>
<dbReference type="InterPro" id="IPR018357">
    <property type="entry name" value="Hexapep_transf_CS"/>
</dbReference>
<evidence type="ECO:0000313" key="10">
    <source>
        <dbReference type="EMBL" id="BDX07582.1"/>
    </source>
</evidence>
<dbReference type="RefSeq" id="WP_338293625.1">
    <property type="nucleotide sequence ID" value="NZ_AP027272.1"/>
</dbReference>
<keyword evidence="3 8" id="KW-0441">Lipid A biosynthesis</keyword>
<dbReference type="InterPro" id="IPR011004">
    <property type="entry name" value="Trimer_LpxA-like_sf"/>
</dbReference>
<proteinExistence type="inferred from homology"/>
<keyword evidence="2 8" id="KW-0444">Lipid biosynthesis</keyword>
<keyword evidence="1 8" id="KW-0963">Cytoplasm</keyword>
<dbReference type="AlphaFoldDB" id="A0AA48HQ26"/>
<comment type="subunit">
    <text evidence="8">Homotrimer.</text>
</comment>
<evidence type="ECO:0000256" key="8">
    <source>
        <dbReference type="HAMAP-Rule" id="MF_00387"/>
    </source>
</evidence>
<keyword evidence="4 8" id="KW-0808">Transferase</keyword>
<dbReference type="NCBIfam" id="TIGR01852">
    <property type="entry name" value="lipid_A_lpxA"/>
    <property type="match status" value="1"/>
</dbReference>
<protein>
    <recommendedName>
        <fullName evidence="8">Acyl-[acyl-carrier-protein]--UDP-N-acetylglucosamine O-acyltransferase</fullName>
        <shortName evidence="8">UDP-N-acetylglucosamine acyltransferase</shortName>
        <ecNumber evidence="8">2.3.1.129</ecNumber>
    </recommendedName>
</protein>
<comment type="similarity">
    <text evidence="8">Belongs to the transferase hexapeptide repeat family. LpxA subfamily.</text>
</comment>
<gene>
    <name evidence="8 10" type="primary">lpxA</name>
    <name evidence="10" type="ORF">MACH26_31030</name>
</gene>
<keyword evidence="11" id="KW-1185">Reference proteome</keyword>
<dbReference type="SUPFAM" id="SSF51161">
    <property type="entry name" value="Trimeric LpxA-like enzymes"/>
    <property type="match status" value="1"/>
</dbReference>
<dbReference type="InterPro" id="IPR029098">
    <property type="entry name" value="Acetyltransf_C"/>
</dbReference>
<feature type="domain" description="UDP N-acetylglucosamine O-acyltransferase C-terminal" evidence="9">
    <location>
        <begin position="174"/>
        <end position="254"/>
    </location>
</feature>
<evidence type="ECO:0000256" key="6">
    <source>
        <dbReference type="ARBA" id="ARBA00023098"/>
    </source>
</evidence>
<reference evidence="10" key="1">
    <citation type="submission" date="2023-01" db="EMBL/GenBank/DDBJ databases">
        <title>Complete genome sequence of Planctobacterium marinum strain Dej080120_11.</title>
        <authorList>
            <person name="Ueki S."/>
            <person name="Maruyama F."/>
        </authorList>
    </citation>
    <scope>NUCLEOTIDE SEQUENCE</scope>
    <source>
        <strain evidence="10">Dej080120_11</strain>
    </source>
</reference>
<keyword evidence="6 8" id="KW-0443">Lipid metabolism</keyword>
<evidence type="ECO:0000256" key="3">
    <source>
        <dbReference type="ARBA" id="ARBA00022556"/>
    </source>
</evidence>
<dbReference type="InterPro" id="IPR010137">
    <property type="entry name" value="Lipid_A_LpxA"/>
</dbReference>
<dbReference type="InterPro" id="IPR001451">
    <property type="entry name" value="Hexapep"/>
</dbReference>
<keyword evidence="5 8" id="KW-0677">Repeat</keyword>
<dbReference type="NCBIfam" id="NF003657">
    <property type="entry name" value="PRK05289.1"/>
    <property type="match status" value="1"/>
</dbReference>
<dbReference type="Gene3D" id="2.160.10.10">
    <property type="entry name" value="Hexapeptide repeat proteins"/>
    <property type="match status" value="1"/>
</dbReference>
<evidence type="ECO:0000256" key="7">
    <source>
        <dbReference type="ARBA" id="ARBA00023315"/>
    </source>
</evidence>
<dbReference type="EMBL" id="AP027272">
    <property type="protein sequence ID" value="BDX07582.1"/>
    <property type="molecule type" value="Genomic_DNA"/>
</dbReference>
<dbReference type="HAMAP" id="MF_00387">
    <property type="entry name" value="LpxA"/>
    <property type="match status" value="1"/>
</dbReference>